<proteinExistence type="predicted"/>
<protein>
    <submittedName>
        <fullName evidence="1">Uncharacterized protein</fullName>
    </submittedName>
</protein>
<comment type="caution">
    <text evidence="1">The sequence shown here is derived from an EMBL/GenBank/DDBJ whole genome shotgun (WGS) entry which is preliminary data.</text>
</comment>
<organism evidence="1 2">
    <name type="scientific">Rhodopseudomonas telluris</name>
    <dbReference type="NCBI Taxonomy" id="644215"/>
    <lineage>
        <taxon>Bacteria</taxon>
        <taxon>Pseudomonadati</taxon>
        <taxon>Pseudomonadota</taxon>
        <taxon>Alphaproteobacteria</taxon>
        <taxon>Hyphomicrobiales</taxon>
        <taxon>Nitrobacteraceae</taxon>
        <taxon>Rhodopseudomonas</taxon>
    </lineage>
</organism>
<name>A0ABV6EZM6_9BRAD</name>
<reference evidence="1 2" key="1">
    <citation type="submission" date="2024-09" db="EMBL/GenBank/DDBJ databases">
        <authorList>
            <person name="Sun Q."/>
            <person name="Mori K."/>
        </authorList>
    </citation>
    <scope>NUCLEOTIDE SEQUENCE [LARGE SCALE GENOMIC DNA]</scope>
    <source>
        <strain evidence="1 2">KCTC 23279</strain>
    </source>
</reference>
<sequence length="141" mass="15011">MSDILMGVRYNGDCGLFVAPPGINAYYASNEQLRLNISDKVSQLVLFGWVGGSAAIGLGFSRSPFVIITSREPMYDIVAISGLEGAIRPSPSGLKRGTNQDGGVTFRPTTKATATIVDNGAWMAIEADRPTSYAVYNAPFT</sequence>
<gene>
    <name evidence="1" type="ORF">ACFFJ6_24590</name>
</gene>
<dbReference type="RefSeq" id="WP_378392908.1">
    <property type="nucleotide sequence ID" value="NZ_JBHLWM010000012.1"/>
</dbReference>
<dbReference type="Proteomes" id="UP001589775">
    <property type="component" value="Unassembled WGS sequence"/>
</dbReference>
<accession>A0ABV6EZM6</accession>
<evidence type="ECO:0000313" key="1">
    <source>
        <dbReference type="EMBL" id="MFC0243684.1"/>
    </source>
</evidence>
<keyword evidence="2" id="KW-1185">Reference proteome</keyword>
<dbReference type="EMBL" id="JBHLWM010000012">
    <property type="protein sequence ID" value="MFC0243684.1"/>
    <property type="molecule type" value="Genomic_DNA"/>
</dbReference>
<evidence type="ECO:0000313" key="2">
    <source>
        <dbReference type="Proteomes" id="UP001589775"/>
    </source>
</evidence>